<dbReference type="GO" id="GO:0016829">
    <property type="term" value="F:lyase activity"/>
    <property type="evidence" value="ECO:0007669"/>
    <property type="project" value="UniProtKB-KW"/>
</dbReference>
<keyword evidence="5" id="KW-0456">Lyase</keyword>
<dbReference type="PANTHER" id="PTHR21235">
    <property type="entry name" value="IMIDAZOLE GLYCEROL PHOSPHATE SYNTHASE SUBUNIT HISF/H IGP SYNTHASE SUBUNIT HISF/H"/>
    <property type="match status" value="1"/>
</dbReference>
<keyword evidence="4" id="KW-0368">Histidine biosynthesis</keyword>
<dbReference type="InterPro" id="IPR011060">
    <property type="entry name" value="RibuloseP-bd_barrel"/>
</dbReference>
<dbReference type="InterPro" id="IPR004651">
    <property type="entry name" value="HisF"/>
</dbReference>
<dbReference type="GO" id="GO:0000105">
    <property type="term" value="P:L-histidine biosynthetic process"/>
    <property type="evidence" value="ECO:0007669"/>
    <property type="project" value="UniProtKB-UniPathway"/>
</dbReference>
<protein>
    <recommendedName>
        <fullName evidence="2">imidazole glycerol-phosphate synthase</fullName>
        <ecNumber evidence="2">4.3.2.10</ecNumber>
    </recommendedName>
</protein>
<comment type="caution">
    <text evidence="7">The sequence shown here is derived from an EMBL/GenBank/DDBJ whole genome shotgun (WGS) entry which is preliminary data.</text>
</comment>
<dbReference type="PANTHER" id="PTHR21235:SF2">
    <property type="entry name" value="IMIDAZOLE GLYCEROL PHOSPHATE SYNTHASE HISHF"/>
    <property type="match status" value="1"/>
</dbReference>
<keyword evidence="3" id="KW-0028">Amino-acid biosynthesis</keyword>
<evidence type="ECO:0000256" key="3">
    <source>
        <dbReference type="ARBA" id="ARBA00022605"/>
    </source>
</evidence>
<evidence type="ECO:0000256" key="4">
    <source>
        <dbReference type="ARBA" id="ARBA00023102"/>
    </source>
</evidence>
<organism evidence="7">
    <name type="scientific">marine sediment metagenome</name>
    <dbReference type="NCBI Taxonomy" id="412755"/>
    <lineage>
        <taxon>unclassified sequences</taxon>
        <taxon>metagenomes</taxon>
        <taxon>ecological metagenomes</taxon>
    </lineage>
</organism>
<gene>
    <name evidence="7" type="ORF">LCGC14_1263650</name>
</gene>
<evidence type="ECO:0000256" key="2">
    <source>
        <dbReference type="ARBA" id="ARBA00012809"/>
    </source>
</evidence>
<dbReference type="SUPFAM" id="SSF51366">
    <property type="entry name" value="Ribulose-phoshate binding barrel"/>
    <property type="match status" value="1"/>
</dbReference>
<reference evidence="7" key="1">
    <citation type="journal article" date="2015" name="Nature">
        <title>Complex archaea that bridge the gap between prokaryotes and eukaryotes.</title>
        <authorList>
            <person name="Spang A."/>
            <person name="Saw J.H."/>
            <person name="Jorgensen S.L."/>
            <person name="Zaremba-Niedzwiedzka K."/>
            <person name="Martijn J."/>
            <person name="Lind A.E."/>
            <person name="van Eijk R."/>
            <person name="Schleper C."/>
            <person name="Guy L."/>
            <person name="Ettema T.J."/>
        </authorList>
    </citation>
    <scope>NUCLEOTIDE SEQUENCE</scope>
</reference>
<dbReference type="AlphaFoldDB" id="A0A0F9LLC7"/>
<dbReference type="UniPathway" id="UPA00031">
    <property type="reaction ID" value="UER00010"/>
</dbReference>
<evidence type="ECO:0000256" key="6">
    <source>
        <dbReference type="ARBA" id="ARBA00047838"/>
    </source>
</evidence>
<evidence type="ECO:0000256" key="5">
    <source>
        <dbReference type="ARBA" id="ARBA00023239"/>
    </source>
</evidence>
<dbReference type="GO" id="GO:0000107">
    <property type="term" value="F:imidazoleglycerol-phosphate synthase activity"/>
    <property type="evidence" value="ECO:0007669"/>
    <property type="project" value="InterPro"/>
</dbReference>
<dbReference type="EMBL" id="LAZR01007025">
    <property type="protein sequence ID" value="KKM87961.1"/>
    <property type="molecule type" value="Genomic_DNA"/>
</dbReference>
<dbReference type="InterPro" id="IPR050064">
    <property type="entry name" value="IGPS_HisA/HisF"/>
</dbReference>
<comment type="pathway">
    <text evidence="1">Amino-acid biosynthesis; L-histidine biosynthesis; L-histidine from 5-phospho-alpha-D-ribose 1-diphosphate: step 5/9.</text>
</comment>
<accession>A0A0F9LLC7</accession>
<dbReference type="Pfam" id="PF00977">
    <property type="entry name" value="His_biosynth"/>
    <property type="match status" value="1"/>
</dbReference>
<dbReference type="InterPro" id="IPR006062">
    <property type="entry name" value="His_biosynth"/>
</dbReference>
<dbReference type="InterPro" id="IPR013785">
    <property type="entry name" value="Aldolase_TIM"/>
</dbReference>
<dbReference type="CDD" id="cd04731">
    <property type="entry name" value="HisF"/>
    <property type="match status" value="1"/>
</dbReference>
<evidence type="ECO:0000313" key="7">
    <source>
        <dbReference type="EMBL" id="KKM87961.1"/>
    </source>
</evidence>
<dbReference type="Gene3D" id="3.20.20.70">
    <property type="entry name" value="Aldolase class I"/>
    <property type="match status" value="1"/>
</dbReference>
<dbReference type="EC" id="4.3.2.10" evidence="2"/>
<proteinExistence type="predicted"/>
<sequence length="252" mass="26458">MSLAFRLIARLDIRGAHLIKTIRLEGVRKLGDPADYAKRYDAQGIDEIIYNDAVASLYGRNGLGGLLQRTADECFVPVTAAGGIRSVSDVRELLRVGADKIAVNTAAIKRPELITEIAEQFGSQAMVIQIDAKRKNGGWEAYCDGGRQPTGKDAIEWAAEAVGRGAGEVLVTSIDREGTASGCDSDLCRRISNAVPVPTVAAGGICTARHVIDAAQAGATGVAMAGALHYGKVSLAEMRGALTEAGIPVRTL</sequence>
<name>A0A0F9LLC7_9ZZZZ</name>
<evidence type="ECO:0000256" key="1">
    <source>
        <dbReference type="ARBA" id="ARBA00005091"/>
    </source>
</evidence>
<comment type="catalytic activity">
    <reaction evidence="6">
        <text>5-[(5-phospho-1-deoxy-D-ribulos-1-ylimino)methylamino]-1-(5-phospho-beta-D-ribosyl)imidazole-4-carboxamide + L-glutamine = D-erythro-1-(imidazol-4-yl)glycerol 3-phosphate + 5-amino-1-(5-phospho-beta-D-ribosyl)imidazole-4-carboxamide + L-glutamate + H(+)</text>
        <dbReference type="Rhea" id="RHEA:24793"/>
        <dbReference type="ChEBI" id="CHEBI:15378"/>
        <dbReference type="ChEBI" id="CHEBI:29985"/>
        <dbReference type="ChEBI" id="CHEBI:58278"/>
        <dbReference type="ChEBI" id="CHEBI:58359"/>
        <dbReference type="ChEBI" id="CHEBI:58475"/>
        <dbReference type="ChEBI" id="CHEBI:58525"/>
        <dbReference type="EC" id="4.3.2.10"/>
    </reaction>
</comment>